<evidence type="ECO:0000313" key="1">
    <source>
        <dbReference type="EMBL" id="KAJ7031968.1"/>
    </source>
</evidence>
<protein>
    <recommendedName>
        <fullName evidence="3">F-box domain-containing protein</fullName>
    </recommendedName>
</protein>
<evidence type="ECO:0000313" key="2">
    <source>
        <dbReference type="Proteomes" id="UP001218188"/>
    </source>
</evidence>
<dbReference type="EMBL" id="JARJCM010000077">
    <property type="protein sequence ID" value="KAJ7031968.1"/>
    <property type="molecule type" value="Genomic_DNA"/>
</dbReference>
<name>A0AAD6SSZ7_9AGAR</name>
<feature type="non-terminal residue" evidence="1">
    <location>
        <position position="1"/>
    </location>
</feature>
<comment type="caution">
    <text evidence="1">The sequence shown here is derived from an EMBL/GenBank/DDBJ whole genome shotgun (WGS) entry which is preliminary data.</text>
</comment>
<sequence length="492" mass="55576">MQLQDLSEDEIRTIFSFCDICAVVSMSRTNKYLRRLTLHKLVWVDLVDNLRRKGFVDRLSLSDIQAYSQEALVDLVKRILTGPACWNPPAKPKSNWLWSTLSSHRLTESVLQITPRSSVLHPSGIRMSRRREVKLLDGGEYVLFYNINLECWSVRHDKLVWAYDKNGPDSSVYHFDGEIVDGGDNVNIIISERGFVLPSGVASFIRIIKLNFATGRSTTLFQHELSDTGAHTLLDVKICGPLAFTLIQEWTSHSDLQDSCILANWQTQSHVKFASMTLKSPLLVTLIPNHVLLLTDNASGVPEIRVIHTAAFSSRWRLVGSDQVLDTINISEFETVVCENITFGQCERFQRPWTRQLSAYGSPLDEGTYRVWISLAGSYPDRPSWVRGKVICSYRLSLPKSAGHPVIWQQRTADTAVPQETALTPNGSDITYSGHRQLYRDRYTVFAPGNPPHLAKFDAADGSVYSHLSTYSGALTYFSVSNENIIRVLYFE</sequence>
<evidence type="ECO:0008006" key="3">
    <source>
        <dbReference type="Google" id="ProtNLM"/>
    </source>
</evidence>
<proteinExistence type="predicted"/>
<keyword evidence="2" id="KW-1185">Reference proteome</keyword>
<reference evidence="1" key="1">
    <citation type="submission" date="2023-03" db="EMBL/GenBank/DDBJ databases">
        <title>Massive genome expansion in bonnet fungi (Mycena s.s.) driven by repeated elements and novel gene families across ecological guilds.</title>
        <authorList>
            <consortium name="Lawrence Berkeley National Laboratory"/>
            <person name="Harder C.B."/>
            <person name="Miyauchi S."/>
            <person name="Viragh M."/>
            <person name="Kuo A."/>
            <person name="Thoen E."/>
            <person name="Andreopoulos B."/>
            <person name="Lu D."/>
            <person name="Skrede I."/>
            <person name="Drula E."/>
            <person name="Henrissat B."/>
            <person name="Morin E."/>
            <person name="Kohler A."/>
            <person name="Barry K."/>
            <person name="LaButti K."/>
            <person name="Morin E."/>
            <person name="Salamov A."/>
            <person name="Lipzen A."/>
            <person name="Mereny Z."/>
            <person name="Hegedus B."/>
            <person name="Baldrian P."/>
            <person name="Stursova M."/>
            <person name="Weitz H."/>
            <person name="Taylor A."/>
            <person name="Grigoriev I.V."/>
            <person name="Nagy L.G."/>
            <person name="Martin F."/>
            <person name="Kauserud H."/>
        </authorList>
    </citation>
    <scope>NUCLEOTIDE SEQUENCE</scope>
    <source>
        <strain evidence="1">CBHHK200</strain>
    </source>
</reference>
<accession>A0AAD6SSZ7</accession>
<dbReference type="AlphaFoldDB" id="A0AAD6SSZ7"/>
<dbReference type="Proteomes" id="UP001218188">
    <property type="component" value="Unassembled WGS sequence"/>
</dbReference>
<organism evidence="1 2">
    <name type="scientific">Mycena alexandri</name>
    <dbReference type="NCBI Taxonomy" id="1745969"/>
    <lineage>
        <taxon>Eukaryota</taxon>
        <taxon>Fungi</taxon>
        <taxon>Dikarya</taxon>
        <taxon>Basidiomycota</taxon>
        <taxon>Agaricomycotina</taxon>
        <taxon>Agaricomycetes</taxon>
        <taxon>Agaricomycetidae</taxon>
        <taxon>Agaricales</taxon>
        <taxon>Marasmiineae</taxon>
        <taxon>Mycenaceae</taxon>
        <taxon>Mycena</taxon>
    </lineage>
</organism>
<gene>
    <name evidence="1" type="ORF">C8F04DRAFT_1108772</name>
</gene>